<gene>
    <name evidence="7" type="ORF">AZI87_04320</name>
</gene>
<keyword evidence="3 6" id="KW-0812">Transmembrane</keyword>
<dbReference type="InterPro" id="IPR001851">
    <property type="entry name" value="ABC_transp_permease"/>
</dbReference>
<dbReference type="GO" id="GO:0005886">
    <property type="term" value="C:plasma membrane"/>
    <property type="evidence" value="ECO:0007669"/>
    <property type="project" value="UniProtKB-SubCell"/>
</dbReference>
<keyword evidence="4 6" id="KW-1133">Transmembrane helix</keyword>
<dbReference type="InterPro" id="IPR043428">
    <property type="entry name" value="LivM-like"/>
</dbReference>
<evidence type="ECO:0000256" key="2">
    <source>
        <dbReference type="ARBA" id="ARBA00022475"/>
    </source>
</evidence>
<keyword evidence="5 6" id="KW-0472">Membrane</keyword>
<dbReference type="CDD" id="cd06581">
    <property type="entry name" value="TM_PBP1_LivM_like"/>
    <property type="match status" value="1"/>
</dbReference>
<organism evidence="7 8">
    <name type="scientific">Bdellovibrio bacteriovorus</name>
    <dbReference type="NCBI Taxonomy" id="959"/>
    <lineage>
        <taxon>Bacteria</taxon>
        <taxon>Pseudomonadati</taxon>
        <taxon>Bdellovibrionota</taxon>
        <taxon>Bdellovibrionia</taxon>
        <taxon>Bdellovibrionales</taxon>
        <taxon>Pseudobdellovibrionaceae</taxon>
        <taxon>Bdellovibrio</taxon>
    </lineage>
</organism>
<dbReference type="OrthoDB" id="5290643at2"/>
<evidence type="ECO:0000256" key="6">
    <source>
        <dbReference type="SAM" id="Phobius"/>
    </source>
</evidence>
<feature type="transmembrane region" description="Helical" evidence="6">
    <location>
        <begin position="117"/>
        <end position="136"/>
    </location>
</feature>
<evidence type="ECO:0000313" key="8">
    <source>
        <dbReference type="Proteomes" id="UP000075799"/>
    </source>
</evidence>
<dbReference type="Pfam" id="PF02653">
    <property type="entry name" value="BPD_transp_2"/>
    <property type="match status" value="1"/>
</dbReference>
<dbReference type="Proteomes" id="UP000075799">
    <property type="component" value="Unassembled WGS sequence"/>
</dbReference>
<accession>A0A161PVN6</accession>
<evidence type="ECO:0000256" key="3">
    <source>
        <dbReference type="ARBA" id="ARBA00022692"/>
    </source>
</evidence>
<protein>
    <submittedName>
        <fullName evidence="7">ABC transporter</fullName>
    </submittedName>
</protein>
<keyword evidence="2" id="KW-1003">Cell membrane</keyword>
<evidence type="ECO:0000256" key="4">
    <source>
        <dbReference type="ARBA" id="ARBA00022989"/>
    </source>
</evidence>
<dbReference type="GO" id="GO:0015658">
    <property type="term" value="F:branched-chain amino acid transmembrane transporter activity"/>
    <property type="evidence" value="ECO:0007669"/>
    <property type="project" value="InterPro"/>
</dbReference>
<evidence type="ECO:0000313" key="7">
    <source>
        <dbReference type="EMBL" id="KYG69678.1"/>
    </source>
</evidence>
<reference evidence="7 8" key="1">
    <citation type="submission" date="2016-03" db="EMBL/GenBank/DDBJ databases">
        <authorList>
            <person name="Ploux O."/>
        </authorList>
    </citation>
    <scope>NUCLEOTIDE SEQUENCE [LARGE SCALE GENOMIC DNA]</scope>
    <source>
        <strain evidence="7 8">EC13</strain>
    </source>
</reference>
<feature type="transmembrane region" description="Helical" evidence="6">
    <location>
        <begin position="61"/>
        <end position="78"/>
    </location>
</feature>
<proteinExistence type="predicted"/>
<name>A0A161PVN6_BDEBC</name>
<feature type="transmembrane region" description="Helical" evidence="6">
    <location>
        <begin position="211"/>
        <end position="233"/>
    </location>
</feature>
<dbReference type="EMBL" id="LUKD01000001">
    <property type="protein sequence ID" value="KYG69678.1"/>
    <property type="molecule type" value="Genomic_DNA"/>
</dbReference>
<comment type="subcellular location">
    <subcellularLocation>
        <location evidence="1">Cell membrane</location>
        <topology evidence="1">Multi-pass membrane protein</topology>
    </subcellularLocation>
</comment>
<dbReference type="AlphaFoldDB" id="A0A161PVN6"/>
<feature type="transmembrane region" description="Helical" evidence="6">
    <location>
        <begin position="245"/>
        <end position="271"/>
    </location>
</feature>
<evidence type="ECO:0000256" key="5">
    <source>
        <dbReference type="ARBA" id="ARBA00023136"/>
    </source>
</evidence>
<dbReference type="RefSeq" id="WP_063206569.1">
    <property type="nucleotide sequence ID" value="NZ_LUKD01000001.1"/>
</dbReference>
<dbReference type="PANTHER" id="PTHR30482">
    <property type="entry name" value="HIGH-AFFINITY BRANCHED-CHAIN AMINO ACID TRANSPORT SYSTEM PERMEASE"/>
    <property type="match status" value="1"/>
</dbReference>
<dbReference type="PANTHER" id="PTHR30482:SF10">
    <property type="entry name" value="HIGH-AFFINITY BRANCHED-CHAIN AMINO ACID TRANSPORT PROTEIN BRAE"/>
    <property type="match status" value="1"/>
</dbReference>
<evidence type="ECO:0000256" key="1">
    <source>
        <dbReference type="ARBA" id="ARBA00004651"/>
    </source>
</evidence>
<sequence length="323" mass="35450">MKSLKSPLLVFLFLCVLGFILDFGINAYFQLILLFALVNCLLSMSLNLVNGYTGQFSLGHAGFMAIGAYFSAYANTHWDLIPPSFQAIEYFIYALGGGLLAAIAGFLVGLPSLRLKGDYLAIVTLGFGEIIRVALLNMDFLGGPRGYSGIPGFGSFLFSFIFASIWLVICFFTIWRVMHSTYGRGFLSVREDEIAAEAMGINTTRMKVRSFVLSSFFAGVAGSLFAHFTNFINPSSFTFLLSVNAVIMVVLGGMGSMTGSIVAAVVLTILPEALRPLQEFTGVDLRMVIYSLLLILVMILRPKGLFGEKEITDVWRKYVRRSA</sequence>
<feature type="transmembrane region" description="Helical" evidence="6">
    <location>
        <begin position="156"/>
        <end position="175"/>
    </location>
</feature>
<feature type="transmembrane region" description="Helical" evidence="6">
    <location>
        <begin position="28"/>
        <end position="49"/>
    </location>
</feature>
<comment type="caution">
    <text evidence="7">The sequence shown here is derived from an EMBL/GenBank/DDBJ whole genome shotgun (WGS) entry which is preliminary data.</text>
</comment>
<feature type="transmembrane region" description="Helical" evidence="6">
    <location>
        <begin position="90"/>
        <end position="110"/>
    </location>
</feature>
<feature type="transmembrane region" description="Helical" evidence="6">
    <location>
        <begin position="283"/>
        <end position="300"/>
    </location>
</feature>